<sequence>MRHRWRPNLRTRITLTLVAVAVGVAATTAGALVWNARLIILESRQAAIYDVLRVESKVAAEGLPENPTETDLAIAAEEFSVPAILINLRTSESGGTLALNEIPEYLLETLVDGGGMSAYERESKYGFLTFTAGLIVNPGDGGDPIAAFGMFDMQSQQEEIDRLVNLGLAVGVVFVAAAAIVGLVVGRQLGRPLDQLVEVADGLGSPEPSPVVDTGYPDVNVVLDAMRNSEARLQSTIVRLEQSEAASRQLVADVAHELRTPLATLVAVSDILADTEAATTENRREAGEIAARSATHLTTLTNDILEMSRFDSKQAEVVRRPVDVNELWAGLQESSRWQGVSFELFGEPTIQTDAVRLRLIVSNLVNNALRHGEAPVQVTAWVQSGRLTVTVADAGPGVAPEHEARVFNRFYKANSARSDSNESSGLGLAIVRENARLLGGEAWLVPGPSSVFAVWVPAG</sequence>
<dbReference type="GO" id="GO:0005886">
    <property type="term" value="C:plasma membrane"/>
    <property type="evidence" value="ECO:0007669"/>
    <property type="project" value="UniProtKB-SubCell"/>
</dbReference>
<dbReference type="CDD" id="cd00075">
    <property type="entry name" value="HATPase"/>
    <property type="match status" value="1"/>
</dbReference>
<dbReference type="Proteomes" id="UP000319094">
    <property type="component" value="Unassembled WGS sequence"/>
</dbReference>
<dbReference type="InterPro" id="IPR050736">
    <property type="entry name" value="Sensor_HK_Regulatory"/>
</dbReference>
<gene>
    <name evidence="10" type="ORF">FB468_3391</name>
</gene>
<keyword evidence="8" id="KW-0472">Membrane</keyword>
<evidence type="ECO:0000256" key="6">
    <source>
        <dbReference type="ARBA" id="ARBA00022777"/>
    </source>
</evidence>
<keyword evidence="5" id="KW-0808">Transferase</keyword>
<organism evidence="10 11">
    <name type="scientific">Leucobacter komagatae</name>
    <dbReference type="NCBI Taxonomy" id="55969"/>
    <lineage>
        <taxon>Bacteria</taxon>
        <taxon>Bacillati</taxon>
        <taxon>Actinomycetota</taxon>
        <taxon>Actinomycetes</taxon>
        <taxon>Micrococcales</taxon>
        <taxon>Microbacteriaceae</taxon>
        <taxon>Leucobacter</taxon>
    </lineage>
</organism>
<dbReference type="PRINTS" id="PR00344">
    <property type="entry name" value="BCTRLSENSOR"/>
</dbReference>
<dbReference type="RefSeq" id="WP_141888952.1">
    <property type="nucleotide sequence ID" value="NZ_BAAAUY010000018.1"/>
</dbReference>
<evidence type="ECO:0000256" key="3">
    <source>
        <dbReference type="ARBA" id="ARBA00012438"/>
    </source>
</evidence>
<keyword evidence="8" id="KW-0812">Transmembrane</keyword>
<dbReference type="InterPro" id="IPR005467">
    <property type="entry name" value="His_kinase_dom"/>
</dbReference>
<evidence type="ECO:0000259" key="9">
    <source>
        <dbReference type="PROSITE" id="PS50109"/>
    </source>
</evidence>
<dbReference type="PANTHER" id="PTHR43711:SF1">
    <property type="entry name" value="HISTIDINE KINASE 1"/>
    <property type="match status" value="1"/>
</dbReference>
<dbReference type="Gene3D" id="1.10.287.130">
    <property type="match status" value="1"/>
</dbReference>
<dbReference type="Gene3D" id="3.30.565.10">
    <property type="entry name" value="Histidine kinase-like ATPase, C-terminal domain"/>
    <property type="match status" value="1"/>
</dbReference>
<keyword evidence="4" id="KW-0597">Phosphoprotein</keyword>
<dbReference type="CDD" id="cd00082">
    <property type="entry name" value="HisKA"/>
    <property type="match status" value="1"/>
</dbReference>
<evidence type="ECO:0000256" key="1">
    <source>
        <dbReference type="ARBA" id="ARBA00000085"/>
    </source>
</evidence>
<dbReference type="EC" id="2.7.13.3" evidence="3"/>
<evidence type="ECO:0000256" key="4">
    <source>
        <dbReference type="ARBA" id="ARBA00022553"/>
    </source>
</evidence>
<keyword evidence="11" id="KW-1185">Reference proteome</keyword>
<dbReference type="Pfam" id="PF02518">
    <property type="entry name" value="HATPase_c"/>
    <property type="match status" value="1"/>
</dbReference>
<dbReference type="EMBL" id="VFON01000002">
    <property type="protein sequence ID" value="TQL40865.1"/>
    <property type="molecule type" value="Genomic_DNA"/>
</dbReference>
<evidence type="ECO:0000256" key="7">
    <source>
        <dbReference type="ARBA" id="ARBA00023012"/>
    </source>
</evidence>
<dbReference type="SUPFAM" id="SSF55874">
    <property type="entry name" value="ATPase domain of HSP90 chaperone/DNA topoisomerase II/histidine kinase"/>
    <property type="match status" value="1"/>
</dbReference>
<reference evidence="10 11" key="1">
    <citation type="submission" date="2019-06" db="EMBL/GenBank/DDBJ databases">
        <title>Sequencing the genomes of 1000 actinobacteria strains.</title>
        <authorList>
            <person name="Klenk H.-P."/>
        </authorList>
    </citation>
    <scope>NUCLEOTIDE SEQUENCE [LARGE SCALE GENOMIC DNA]</scope>
    <source>
        <strain evidence="10 11">DSM 8803</strain>
    </source>
</reference>
<proteinExistence type="predicted"/>
<dbReference type="InterPro" id="IPR036097">
    <property type="entry name" value="HisK_dim/P_sf"/>
</dbReference>
<dbReference type="SUPFAM" id="SSF47384">
    <property type="entry name" value="Homodimeric domain of signal transducing histidine kinase"/>
    <property type="match status" value="1"/>
</dbReference>
<evidence type="ECO:0000313" key="10">
    <source>
        <dbReference type="EMBL" id="TQL40865.1"/>
    </source>
</evidence>
<evidence type="ECO:0000256" key="8">
    <source>
        <dbReference type="SAM" id="Phobius"/>
    </source>
</evidence>
<protein>
    <recommendedName>
        <fullName evidence="3">histidine kinase</fullName>
        <ecNumber evidence="3">2.7.13.3</ecNumber>
    </recommendedName>
</protein>
<dbReference type="PANTHER" id="PTHR43711">
    <property type="entry name" value="TWO-COMPONENT HISTIDINE KINASE"/>
    <property type="match status" value="1"/>
</dbReference>
<dbReference type="InterPro" id="IPR003594">
    <property type="entry name" value="HATPase_dom"/>
</dbReference>
<dbReference type="OrthoDB" id="9786919at2"/>
<keyword evidence="8" id="KW-1133">Transmembrane helix</keyword>
<dbReference type="PROSITE" id="PS50109">
    <property type="entry name" value="HIS_KIN"/>
    <property type="match status" value="1"/>
</dbReference>
<evidence type="ECO:0000256" key="5">
    <source>
        <dbReference type="ARBA" id="ARBA00022679"/>
    </source>
</evidence>
<dbReference type="InterPro" id="IPR004358">
    <property type="entry name" value="Sig_transdc_His_kin-like_C"/>
</dbReference>
<comment type="caution">
    <text evidence="10">The sequence shown here is derived from an EMBL/GenBank/DDBJ whole genome shotgun (WGS) entry which is preliminary data.</text>
</comment>
<comment type="catalytic activity">
    <reaction evidence="1">
        <text>ATP + protein L-histidine = ADP + protein N-phospho-L-histidine.</text>
        <dbReference type="EC" id="2.7.13.3"/>
    </reaction>
</comment>
<feature type="domain" description="Histidine kinase" evidence="9">
    <location>
        <begin position="253"/>
        <end position="459"/>
    </location>
</feature>
<keyword evidence="6 10" id="KW-0418">Kinase</keyword>
<dbReference type="GO" id="GO:0000155">
    <property type="term" value="F:phosphorelay sensor kinase activity"/>
    <property type="evidence" value="ECO:0007669"/>
    <property type="project" value="InterPro"/>
</dbReference>
<keyword evidence="7" id="KW-0902">Two-component regulatory system</keyword>
<evidence type="ECO:0000256" key="2">
    <source>
        <dbReference type="ARBA" id="ARBA00004236"/>
    </source>
</evidence>
<dbReference type="AlphaFoldDB" id="A0A542XYG4"/>
<comment type="subcellular location">
    <subcellularLocation>
        <location evidence="2">Cell membrane</location>
    </subcellularLocation>
</comment>
<accession>A0A542XYG4</accession>
<dbReference type="InterPro" id="IPR036890">
    <property type="entry name" value="HATPase_C_sf"/>
</dbReference>
<name>A0A542XYG4_9MICO</name>
<feature type="transmembrane region" description="Helical" evidence="8">
    <location>
        <begin position="163"/>
        <end position="185"/>
    </location>
</feature>
<evidence type="ECO:0000313" key="11">
    <source>
        <dbReference type="Proteomes" id="UP000319094"/>
    </source>
</evidence>
<dbReference type="InterPro" id="IPR003661">
    <property type="entry name" value="HisK_dim/P_dom"/>
</dbReference>
<dbReference type="SMART" id="SM00387">
    <property type="entry name" value="HATPase_c"/>
    <property type="match status" value="1"/>
</dbReference>
<dbReference type="SMART" id="SM00388">
    <property type="entry name" value="HisKA"/>
    <property type="match status" value="1"/>
</dbReference>
<dbReference type="Pfam" id="PF00512">
    <property type="entry name" value="HisKA"/>
    <property type="match status" value="1"/>
</dbReference>